<feature type="repeat" description="TPR" evidence="1">
    <location>
        <begin position="3"/>
        <end position="36"/>
    </location>
</feature>
<evidence type="ECO:0000256" key="1">
    <source>
        <dbReference type="PROSITE-ProRule" id="PRU00339"/>
    </source>
</evidence>
<proteinExistence type="predicted"/>
<dbReference type="PROSITE" id="PS50293">
    <property type="entry name" value="TPR_REGION"/>
    <property type="match status" value="1"/>
</dbReference>
<evidence type="ECO:0000313" key="4">
    <source>
        <dbReference type="Proteomes" id="UP000663873"/>
    </source>
</evidence>
<dbReference type="InterPro" id="IPR019734">
    <property type="entry name" value="TPR_rpt"/>
</dbReference>
<feature type="non-terminal residue" evidence="2">
    <location>
        <position position="45"/>
    </location>
</feature>
<name>A0A821VQB7_9BILA</name>
<accession>A0A821VQB7</accession>
<dbReference type="SUPFAM" id="SSF48452">
    <property type="entry name" value="TPR-like"/>
    <property type="match status" value="1"/>
</dbReference>
<reference evidence="2" key="1">
    <citation type="submission" date="2021-02" db="EMBL/GenBank/DDBJ databases">
        <authorList>
            <person name="Nowell W R."/>
        </authorList>
    </citation>
    <scope>NUCLEOTIDE SEQUENCE</scope>
</reference>
<comment type="caution">
    <text evidence="2">The sequence shown here is derived from an EMBL/GenBank/DDBJ whole genome shotgun (WGS) entry which is preliminary data.</text>
</comment>
<organism evidence="2 4">
    <name type="scientific">Rotaria socialis</name>
    <dbReference type="NCBI Taxonomy" id="392032"/>
    <lineage>
        <taxon>Eukaryota</taxon>
        <taxon>Metazoa</taxon>
        <taxon>Spiralia</taxon>
        <taxon>Gnathifera</taxon>
        <taxon>Rotifera</taxon>
        <taxon>Eurotatoria</taxon>
        <taxon>Bdelloidea</taxon>
        <taxon>Philodinida</taxon>
        <taxon>Philodinidae</taxon>
        <taxon>Rotaria</taxon>
    </lineage>
</organism>
<dbReference type="Proteomes" id="UP000663873">
    <property type="component" value="Unassembled WGS sequence"/>
</dbReference>
<keyword evidence="4" id="KW-1185">Reference proteome</keyword>
<dbReference type="EMBL" id="CAJOBP010079900">
    <property type="protein sequence ID" value="CAF4911206.1"/>
    <property type="molecule type" value="Genomic_DNA"/>
</dbReference>
<dbReference type="Proteomes" id="UP000663848">
    <property type="component" value="Unassembled WGS sequence"/>
</dbReference>
<sequence length="45" mass="5045">MIAASYVHIGIVYTKLKRYQEAIDILEKALNIQCKVLGTDHLDVG</sequence>
<evidence type="ECO:0000313" key="3">
    <source>
        <dbReference type="EMBL" id="CAF5133193.1"/>
    </source>
</evidence>
<dbReference type="Pfam" id="PF13374">
    <property type="entry name" value="TPR_10"/>
    <property type="match status" value="1"/>
</dbReference>
<dbReference type="EMBL" id="CAJOBR010086261">
    <property type="protein sequence ID" value="CAF5133193.1"/>
    <property type="molecule type" value="Genomic_DNA"/>
</dbReference>
<evidence type="ECO:0008006" key="5">
    <source>
        <dbReference type="Google" id="ProtNLM"/>
    </source>
</evidence>
<protein>
    <recommendedName>
        <fullName evidence="5">Kinesin light chain</fullName>
    </recommendedName>
</protein>
<keyword evidence="1" id="KW-0802">TPR repeat</keyword>
<gene>
    <name evidence="3" type="ORF">QYT958_LOCUS47011</name>
    <name evidence="2" type="ORF">UJA718_LOCUS45978</name>
</gene>
<dbReference type="Gene3D" id="1.25.40.10">
    <property type="entry name" value="Tetratricopeptide repeat domain"/>
    <property type="match status" value="1"/>
</dbReference>
<dbReference type="InterPro" id="IPR011990">
    <property type="entry name" value="TPR-like_helical_dom_sf"/>
</dbReference>
<dbReference type="AlphaFoldDB" id="A0A821VQB7"/>
<dbReference type="PROSITE" id="PS50005">
    <property type="entry name" value="TPR"/>
    <property type="match status" value="1"/>
</dbReference>
<evidence type="ECO:0000313" key="2">
    <source>
        <dbReference type="EMBL" id="CAF4911206.1"/>
    </source>
</evidence>